<dbReference type="Proteomes" id="UP000887159">
    <property type="component" value="Unassembled WGS sequence"/>
</dbReference>
<keyword evidence="2" id="KW-1185">Reference proteome</keyword>
<dbReference type="AlphaFoldDB" id="A0A8X6RFH5"/>
<proteinExistence type="predicted"/>
<comment type="caution">
    <text evidence="1">The sequence shown here is derived from an EMBL/GenBank/DDBJ whole genome shotgun (WGS) entry which is preliminary data.</text>
</comment>
<accession>A0A8X6RFH5</accession>
<sequence>MEKAPNASMITLLVQRLRDTGSVVDRKPSGRVFIMKTKVADVETALQRSQLKRLPVYINIITKFIYLMKVMKCTLGCRKTVKFITHYGTWCKRFRVGRESTEDDQRPARLVTVSGVETVTKINQIVRADRRMSIRMIVEAENTDKETVR</sequence>
<dbReference type="EMBL" id="BMAU01021172">
    <property type="protein sequence ID" value="GFX93130.1"/>
    <property type="molecule type" value="Genomic_DNA"/>
</dbReference>
<name>A0A8X6RFH5_TRICX</name>
<organism evidence="1 2">
    <name type="scientific">Trichonephila clavipes</name>
    <name type="common">Golden silk orbweaver</name>
    <name type="synonym">Nephila clavipes</name>
    <dbReference type="NCBI Taxonomy" id="2585209"/>
    <lineage>
        <taxon>Eukaryota</taxon>
        <taxon>Metazoa</taxon>
        <taxon>Ecdysozoa</taxon>
        <taxon>Arthropoda</taxon>
        <taxon>Chelicerata</taxon>
        <taxon>Arachnida</taxon>
        <taxon>Araneae</taxon>
        <taxon>Araneomorphae</taxon>
        <taxon>Entelegynae</taxon>
        <taxon>Araneoidea</taxon>
        <taxon>Nephilidae</taxon>
        <taxon>Trichonephila</taxon>
    </lineage>
</organism>
<evidence type="ECO:0000313" key="2">
    <source>
        <dbReference type="Proteomes" id="UP000887159"/>
    </source>
</evidence>
<reference evidence="1" key="1">
    <citation type="submission" date="2020-08" db="EMBL/GenBank/DDBJ databases">
        <title>Multicomponent nature underlies the extraordinary mechanical properties of spider dragline silk.</title>
        <authorList>
            <person name="Kono N."/>
            <person name="Nakamura H."/>
            <person name="Mori M."/>
            <person name="Yoshida Y."/>
            <person name="Ohtoshi R."/>
            <person name="Malay A.D."/>
            <person name="Moran D.A.P."/>
            <person name="Tomita M."/>
            <person name="Numata K."/>
            <person name="Arakawa K."/>
        </authorList>
    </citation>
    <scope>NUCLEOTIDE SEQUENCE</scope>
</reference>
<protein>
    <submittedName>
        <fullName evidence="1">DUF4817 domain-containing protein</fullName>
    </submittedName>
</protein>
<gene>
    <name evidence="1" type="primary">NCL1_32708</name>
    <name evidence="1" type="ORF">TNCV_4760091</name>
</gene>
<evidence type="ECO:0000313" key="1">
    <source>
        <dbReference type="EMBL" id="GFX93130.1"/>
    </source>
</evidence>